<sequence>MFFNSKKYAEEAEKNRKHNLWQEPSLFNMISLGLIASFAPTRIFLRMHRKHIEDHVTVEKKKGNFEQIPIIYFHGFRGGDYTTKVMVDQALKDTHKQADKFLKVTVDLFGNFRLEGTWTGDKQPIIQIAFRQRIVGIYGIDYYLSFVLPFLSKRYHFKTYTAVAHSLACPCVIRTEMKHSWQKSFPHLNKCAFIAGPFDGVTYLGDIPNVNVLNEKGRPSVMNPHYLYLLFRRKRFNSNISVLNIYGNVLDDTNTDKFISVVSAKSIRYILAPQAHFYQEVEIRGEKYAEHSWMHDNPFVIDIVDKFIGIKK</sequence>
<protein>
    <recommendedName>
        <fullName evidence="3">Alpha beta hydrolase superfamily protein</fullName>
    </recommendedName>
</protein>
<dbReference type="InterPro" id="IPR029058">
    <property type="entry name" value="AB_hydrolase_fold"/>
</dbReference>
<name>A0A0R1YE83_9LACO</name>
<comment type="caution">
    <text evidence="1">The sequence shown here is derived from an EMBL/GenBank/DDBJ whole genome shotgun (WGS) entry which is preliminary data.</text>
</comment>
<dbReference type="STRING" id="1423754.FC39_GL000236"/>
<evidence type="ECO:0008006" key="3">
    <source>
        <dbReference type="Google" id="ProtNLM"/>
    </source>
</evidence>
<gene>
    <name evidence="1" type="ORF">FC39_GL000236</name>
</gene>
<dbReference type="Gene3D" id="3.40.50.1820">
    <property type="entry name" value="alpha/beta hydrolase"/>
    <property type="match status" value="1"/>
</dbReference>
<evidence type="ECO:0000313" key="2">
    <source>
        <dbReference type="Proteomes" id="UP000051223"/>
    </source>
</evidence>
<reference evidence="1 2" key="1">
    <citation type="journal article" date="2015" name="Genome Announc.">
        <title>Expanding the biotechnology potential of lactobacilli through comparative genomics of 213 strains and associated genera.</title>
        <authorList>
            <person name="Sun Z."/>
            <person name="Harris H.M."/>
            <person name="McCann A."/>
            <person name="Guo C."/>
            <person name="Argimon S."/>
            <person name="Zhang W."/>
            <person name="Yang X."/>
            <person name="Jeffery I.B."/>
            <person name="Cooney J.C."/>
            <person name="Kagawa T.F."/>
            <person name="Liu W."/>
            <person name="Song Y."/>
            <person name="Salvetti E."/>
            <person name="Wrobel A."/>
            <person name="Rasinkangas P."/>
            <person name="Parkhill J."/>
            <person name="Rea M.C."/>
            <person name="O'Sullivan O."/>
            <person name="Ritari J."/>
            <person name="Douillard F.P."/>
            <person name="Paul Ross R."/>
            <person name="Yang R."/>
            <person name="Briner A.E."/>
            <person name="Felis G.E."/>
            <person name="de Vos W.M."/>
            <person name="Barrangou R."/>
            <person name="Klaenhammer T.R."/>
            <person name="Caufield P.W."/>
            <person name="Cui Y."/>
            <person name="Zhang H."/>
            <person name="O'Toole P.W."/>
        </authorList>
    </citation>
    <scope>NUCLEOTIDE SEQUENCE [LARGE SCALE GENOMIC DNA]</scope>
    <source>
        <strain evidence="1 2">DSM 5661</strain>
    </source>
</reference>
<dbReference type="AlphaFoldDB" id="A0A0R1YE83"/>
<dbReference type="PATRIC" id="fig|1423754.3.peg.247"/>
<dbReference type="RefSeq" id="WP_025080641.1">
    <property type="nucleotide sequence ID" value="NZ_AZGI01000013.1"/>
</dbReference>
<dbReference type="Pfam" id="PF06028">
    <property type="entry name" value="DUF915"/>
    <property type="match status" value="1"/>
</dbReference>
<dbReference type="EMBL" id="AZGI01000013">
    <property type="protein sequence ID" value="KRM40634.1"/>
    <property type="molecule type" value="Genomic_DNA"/>
</dbReference>
<dbReference type="OrthoDB" id="503948at2"/>
<organism evidence="1 2">
    <name type="scientific">Lactobacillus hamsteri DSM 5661 = JCM 6256</name>
    <dbReference type="NCBI Taxonomy" id="1423754"/>
    <lineage>
        <taxon>Bacteria</taxon>
        <taxon>Bacillati</taxon>
        <taxon>Bacillota</taxon>
        <taxon>Bacilli</taxon>
        <taxon>Lactobacillales</taxon>
        <taxon>Lactobacillaceae</taxon>
        <taxon>Lactobacillus</taxon>
    </lineage>
</organism>
<dbReference type="Proteomes" id="UP000051223">
    <property type="component" value="Unassembled WGS sequence"/>
</dbReference>
<dbReference type="InterPro" id="IPR010315">
    <property type="entry name" value="DUF915_hydro-like"/>
</dbReference>
<accession>A0A0R1YE83</accession>
<evidence type="ECO:0000313" key="1">
    <source>
        <dbReference type="EMBL" id="KRM40634.1"/>
    </source>
</evidence>
<keyword evidence="2" id="KW-1185">Reference proteome</keyword>
<dbReference type="eggNOG" id="COG4814">
    <property type="taxonomic scope" value="Bacteria"/>
</dbReference>
<proteinExistence type="predicted"/>